<gene>
    <name evidence="5" type="ORF">BN2614_LOCUS1</name>
</gene>
<sequence>MEPAVAICRIRITVASHNVKSLEKICADLLRGTKEKNLIMKGLVKRPTKTLRVTARKGSQTWDPFQMRFYKGPLICTVLMRLVSR</sequence>
<evidence type="ECO:0000313" key="6">
    <source>
        <dbReference type="Proteomes" id="UP000269945"/>
    </source>
</evidence>
<dbReference type="InterPro" id="IPR001848">
    <property type="entry name" value="Ribosomal_uS10"/>
</dbReference>
<dbReference type="InterPro" id="IPR036838">
    <property type="entry name" value="Ribosomal_uS10_dom_sf"/>
</dbReference>
<dbReference type="Proteomes" id="UP000269945">
    <property type="component" value="Unassembled WGS sequence"/>
</dbReference>
<evidence type="ECO:0000313" key="5">
    <source>
        <dbReference type="EMBL" id="VCW72722.1"/>
    </source>
</evidence>
<dbReference type="SMART" id="SM01403">
    <property type="entry name" value="Ribosomal_S10"/>
    <property type="match status" value="1"/>
</dbReference>
<comment type="similarity">
    <text evidence="1">Belongs to the universal ribosomal protein uS10 family.</text>
</comment>
<reference evidence="5 6" key="1">
    <citation type="submission" date="2018-10" db="EMBL/GenBank/DDBJ databases">
        <authorList>
            <person name="Ekblom R."/>
            <person name="Jareborg N."/>
        </authorList>
    </citation>
    <scope>NUCLEOTIDE SEQUENCE [LARGE SCALE GENOMIC DNA]</scope>
    <source>
        <tissue evidence="5">Muscle</tissue>
    </source>
</reference>
<dbReference type="InterPro" id="IPR027486">
    <property type="entry name" value="Ribosomal_uS10_dom"/>
</dbReference>
<dbReference type="SUPFAM" id="SSF54999">
    <property type="entry name" value="Ribosomal protein S10"/>
    <property type="match status" value="1"/>
</dbReference>
<keyword evidence="6" id="KW-1185">Reference proteome</keyword>
<evidence type="ECO:0000259" key="4">
    <source>
        <dbReference type="SMART" id="SM01403"/>
    </source>
</evidence>
<dbReference type="Gene3D" id="3.30.70.600">
    <property type="entry name" value="Ribosomal protein S10 domain"/>
    <property type="match status" value="1"/>
</dbReference>
<evidence type="ECO:0000256" key="1">
    <source>
        <dbReference type="ARBA" id="ARBA00007102"/>
    </source>
</evidence>
<comment type="caution">
    <text evidence="5">The sequence shown here is derived from an EMBL/GenBank/DDBJ whole genome shotgun (WGS) entry which is preliminary data.</text>
</comment>
<dbReference type="AlphaFoldDB" id="A0A9X9LKZ8"/>
<evidence type="ECO:0000256" key="3">
    <source>
        <dbReference type="ARBA" id="ARBA00023274"/>
    </source>
</evidence>
<keyword evidence="2" id="KW-0689">Ribosomal protein</keyword>
<dbReference type="GO" id="GO:0006412">
    <property type="term" value="P:translation"/>
    <property type="evidence" value="ECO:0007669"/>
    <property type="project" value="InterPro"/>
</dbReference>
<accession>A0A9X9LKZ8</accession>
<dbReference type="GO" id="GO:0005840">
    <property type="term" value="C:ribosome"/>
    <property type="evidence" value="ECO:0007669"/>
    <property type="project" value="UniProtKB-KW"/>
</dbReference>
<name>A0A9X9LKZ8_GULGU</name>
<evidence type="ECO:0000256" key="2">
    <source>
        <dbReference type="ARBA" id="ARBA00022980"/>
    </source>
</evidence>
<protein>
    <recommendedName>
        <fullName evidence="4">Small ribosomal subunit protein uS10 domain-containing protein</fullName>
    </recommendedName>
</protein>
<feature type="domain" description="Small ribosomal subunit protein uS10" evidence="4">
    <location>
        <begin position="11"/>
        <end position="84"/>
    </location>
</feature>
<dbReference type="GO" id="GO:1990904">
    <property type="term" value="C:ribonucleoprotein complex"/>
    <property type="evidence" value="ECO:0007669"/>
    <property type="project" value="UniProtKB-KW"/>
</dbReference>
<dbReference type="GO" id="GO:0003735">
    <property type="term" value="F:structural constituent of ribosome"/>
    <property type="evidence" value="ECO:0007669"/>
    <property type="project" value="InterPro"/>
</dbReference>
<dbReference type="Pfam" id="PF00338">
    <property type="entry name" value="Ribosomal_S10"/>
    <property type="match status" value="1"/>
</dbReference>
<proteinExistence type="inferred from homology"/>
<dbReference type="EMBL" id="CYRY02006667">
    <property type="protein sequence ID" value="VCW72722.1"/>
    <property type="molecule type" value="Genomic_DNA"/>
</dbReference>
<organism evidence="5 6">
    <name type="scientific">Gulo gulo</name>
    <name type="common">Wolverine</name>
    <name type="synonym">Gluton</name>
    <dbReference type="NCBI Taxonomy" id="48420"/>
    <lineage>
        <taxon>Eukaryota</taxon>
        <taxon>Metazoa</taxon>
        <taxon>Chordata</taxon>
        <taxon>Craniata</taxon>
        <taxon>Vertebrata</taxon>
        <taxon>Euteleostomi</taxon>
        <taxon>Mammalia</taxon>
        <taxon>Eutheria</taxon>
        <taxon>Laurasiatheria</taxon>
        <taxon>Carnivora</taxon>
        <taxon>Caniformia</taxon>
        <taxon>Musteloidea</taxon>
        <taxon>Mustelidae</taxon>
        <taxon>Guloninae</taxon>
        <taxon>Gulo</taxon>
    </lineage>
</organism>
<dbReference type="PANTHER" id="PTHR11700">
    <property type="entry name" value="30S RIBOSOMAL PROTEIN S10 FAMILY MEMBER"/>
    <property type="match status" value="1"/>
</dbReference>
<keyword evidence="3" id="KW-0687">Ribonucleoprotein</keyword>